<dbReference type="InterPro" id="IPR003919">
    <property type="entry name" value="Cell_synth_A"/>
</dbReference>
<dbReference type="EMBL" id="JADEXP010000068">
    <property type="protein sequence ID" value="MBE9066960.1"/>
    <property type="molecule type" value="Genomic_DNA"/>
</dbReference>
<gene>
    <name evidence="9" type="ORF">IQ260_09860</name>
</gene>
<proteinExistence type="predicted"/>
<feature type="transmembrane region" description="Helical" evidence="7">
    <location>
        <begin position="21"/>
        <end position="47"/>
    </location>
</feature>
<feature type="domain" description="Glycosyltransferase 2-like" evidence="8">
    <location>
        <begin position="257"/>
        <end position="471"/>
    </location>
</feature>
<dbReference type="AlphaFoldDB" id="A0A928X0Q9"/>
<dbReference type="PANTHER" id="PTHR43867:SF2">
    <property type="entry name" value="CELLULOSE SYNTHASE CATALYTIC SUBUNIT A [UDP-FORMING]"/>
    <property type="match status" value="1"/>
</dbReference>
<dbReference type="GO" id="GO:0005886">
    <property type="term" value="C:plasma membrane"/>
    <property type="evidence" value="ECO:0007669"/>
    <property type="project" value="TreeGrafter"/>
</dbReference>
<evidence type="ECO:0000256" key="3">
    <source>
        <dbReference type="ARBA" id="ARBA00022679"/>
    </source>
</evidence>
<dbReference type="RefSeq" id="WP_193992934.1">
    <property type="nucleotide sequence ID" value="NZ_JADEXP010000068.1"/>
</dbReference>
<dbReference type="GO" id="GO:0006011">
    <property type="term" value="P:UDP-alpha-D-glucose metabolic process"/>
    <property type="evidence" value="ECO:0007669"/>
    <property type="project" value="InterPro"/>
</dbReference>
<feature type="transmembrane region" description="Helical" evidence="7">
    <location>
        <begin position="575"/>
        <end position="600"/>
    </location>
</feature>
<evidence type="ECO:0000313" key="10">
    <source>
        <dbReference type="Proteomes" id="UP000615026"/>
    </source>
</evidence>
<accession>A0A928X0Q9</accession>
<dbReference type="InterPro" id="IPR050321">
    <property type="entry name" value="Glycosyltr_2/OpgH_subfam"/>
</dbReference>
<keyword evidence="10" id="KW-1185">Reference proteome</keyword>
<evidence type="ECO:0000256" key="7">
    <source>
        <dbReference type="SAM" id="Phobius"/>
    </source>
</evidence>
<feature type="transmembrane region" description="Helical" evidence="7">
    <location>
        <begin position="533"/>
        <end position="554"/>
    </location>
</feature>
<comment type="caution">
    <text evidence="9">The sequence shown here is derived from an EMBL/GenBank/DDBJ whole genome shotgun (WGS) entry which is preliminary data.</text>
</comment>
<keyword evidence="5 7" id="KW-1133">Transmembrane helix</keyword>
<dbReference type="InterPro" id="IPR001173">
    <property type="entry name" value="Glyco_trans_2-like"/>
</dbReference>
<keyword evidence="6 7" id="KW-0472">Membrane</keyword>
<dbReference type="GO" id="GO:0016759">
    <property type="term" value="F:cellulose synthase activity"/>
    <property type="evidence" value="ECO:0007669"/>
    <property type="project" value="InterPro"/>
</dbReference>
<evidence type="ECO:0000256" key="5">
    <source>
        <dbReference type="ARBA" id="ARBA00022989"/>
    </source>
</evidence>
<dbReference type="Gene3D" id="3.90.550.10">
    <property type="entry name" value="Spore Coat Polysaccharide Biosynthesis Protein SpsA, Chain A"/>
    <property type="match status" value="1"/>
</dbReference>
<dbReference type="CDD" id="cd06421">
    <property type="entry name" value="CESA_CelA_like"/>
    <property type="match status" value="1"/>
</dbReference>
<evidence type="ECO:0000256" key="6">
    <source>
        <dbReference type="ARBA" id="ARBA00023136"/>
    </source>
</evidence>
<feature type="transmembrane region" description="Helical" evidence="7">
    <location>
        <begin position="492"/>
        <end position="513"/>
    </location>
</feature>
<dbReference type="SUPFAM" id="SSF53448">
    <property type="entry name" value="Nucleotide-diphospho-sugar transferases"/>
    <property type="match status" value="1"/>
</dbReference>
<feature type="transmembrane region" description="Helical" evidence="7">
    <location>
        <begin position="462"/>
        <end position="480"/>
    </location>
</feature>
<evidence type="ECO:0000259" key="8">
    <source>
        <dbReference type="Pfam" id="PF13632"/>
    </source>
</evidence>
<sequence>MVRTSKPPLRWPLSIPNATAIMGTVVAIALGIAFAWFSGAGQVSRIFAQLNLLQQSPPMWLEVPMVAGHYLIFPTIALFVFAVVITRLSPQPKPWSRTLVVSVLLILVGRYVIWRSLSTLNFNDPLNGTASTVLFVMEMLGLLASIIQLVLLLRVRDRRAQADQMQLAVMDRSYLPSVAVFIPTYDEPEFILRRTIIGCQAMDYPDKTIYLLDDTRRPEIKRLAETLGCEYRTRPNNDHAKAGNLNDAIANTQSELIASFDADFVPTRNFLLRTVGFFQDPTVALVQTPQSFYNPDPIARNLGLEDILTPEEEVFYRQIQPMRDGVGSVVCSGTSFVTRRSALEFAGGFVTDSLSEDYFTAVRLASKGYKIIYLDEKLSAGLAAENITAHAIQRLRWARGTLQAFFIETNPLTIPGLKFIQRLGHLEGILHWFTSISRIIFLIAPLFYAFGVIPIRSTPEEIIYFFLPYYFVQITVFSWLNHHSRSAILSDVYSLVLAFPLAMTVVQAMLSPFSKGFKVTPKGTSSQGFRFNWSLAWPLMLMFVLTACSIWLNLGECLARGNWALGVTPDAAAHLRGLGIGWIWSLYNLMMIGAALLVLLDVPRPNPYDWFDLRRVVRIQVGDSTSARTWWGTTTAISEIGAVITLTQRGLPQLAPGETRPVQLSISEDLISLQGVLTEVCNDGEFPCVTVQFHQVSLAETRKLVELLYCRPGQWQRWNTPGELHSLWILIKTLFRPRVLTGDVRIKAMAVTKG</sequence>
<feature type="transmembrane region" description="Helical" evidence="7">
    <location>
        <begin position="95"/>
        <end position="113"/>
    </location>
</feature>
<keyword evidence="2" id="KW-0328">Glycosyltransferase</keyword>
<feature type="transmembrane region" description="Helical" evidence="7">
    <location>
        <begin position="133"/>
        <end position="155"/>
    </location>
</feature>
<name>A0A928X0Q9_LEPEC</name>
<protein>
    <submittedName>
        <fullName evidence="9">Glycosyltransferase</fullName>
    </submittedName>
</protein>
<evidence type="ECO:0000256" key="4">
    <source>
        <dbReference type="ARBA" id="ARBA00022692"/>
    </source>
</evidence>
<feature type="transmembrane region" description="Helical" evidence="7">
    <location>
        <begin position="67"/>
        <end position="88"/>
    </location>
</feature>
<reference evidence="9" key="1">
    <citation type="submission" date="2020-10" db="EMBL/GenBank/DDBJ databases">
        <authorList>
            <person name="Castelo-Branco R."/>
            <person name="Eusebio N."/>
            <person name="Adriana R."/>
            <person name="Vieira A."/>
            <person name="Brugerolle De Fraissinette N."/>
            <person name="Rezende De Castro R."/>
            <person name="Schneider M.P."/>
            <person name="Vasconcelos V."/>
            <person name="Leao P.N."/>
        </authorList>
    </citation>
    <scope>NUCLEOTIDE SEQUENCE</scope>
    <source>
        <strain evidence="9">LEGE 11479</strain>
    </source>
</reference>
<keyword evidence="4 7" id="KW-0812">Transmembrane</keyword>
<evidence type="ECO:0000256" key="1">
    <source>
        <dbReference type="ARBA" id="ARBA00004141"/>
    </source>
</evidence>
<dbReference type="PANTHER" id="PTHR43867">
    <property type="entry name" value="CELLULOSE SYNTHASE CATALYTIC SUBUNIT A [UDP-FORMING]"/>
    <property type="match status" value="1"/>
</dbReference>
<evidence type="ECO:0000256" key="2">
    <source>
        <dbReference type="ARBA" id="ARBA00022676"/>
    </source>
</evidence>
<dbReference type="GO" id="GO:0035438">
    <property type="term" value="F:cyclic-di-GMP binding"/>
    <property type="evidence" value="ECO:0007669"/>
    <property type="project" value="InterPro"/>
</dbReference>
<evidence type="ECO:0000313" key="9">
    <source>
        <dbReference type="EMBL" id="MBE9066960.1"/>
    </source>
</evidence>
<comment type="subcellular location">
    <subcellularLocation>
        <location evidence="1">Membrane</location>
        <topology evidence="1">Multi-pass membrane protein</topology>
    </subcellularLocation>
</comment>
<dbReference type="Pfam" id="PF13632">
    <property type="entry name" value="Glyco_trans_2_3"/>
    <property type="match status" value="1"/>
</dbReference>
<organism evidence="9 10">
    <name type="scientific">Leptolyngbya cf. ectocarpi LEGE 11479</name>
    <dbReference type="NCBI Taxonomy" id="1828722"/>
    <lineage>
        <taxon>Bacteria</taxon>
        <taxon>Bacillati</taxon>
        <taxon>Cyanobacteriota</taxon>
        <taxon>Cyanophyceae</taxon>
        <taxon>Leptolyngbyales</taxon>
        <taxon>Leptolyngbyaceae</taxon>
        <taxon>Leptolyngbya group</taxon>
        <taxon>Leptolyngbya</taxon>
    </lineage>
</organism>
<dbReference type="Proteomes" id="UP000615026">
    <property type="component" value="Unassembled WGS sequence"/>
</dbReference>
<dbReference type="InterPro" id="IPR029044">
    <property type="entry name" value="Nucleotide-diphossugar_trans"/>
</dbReference>
<dbReference type="PRINTS" id="PR01439">
    <property type="entry name" value="CELLSNTHASEA"/>
</dbReference>
<keyword evidence="3" id="KW-0808">Transferase</keyword>
<feature type="transmembrane region" description="Helical" evidence="7">
    <location>
        <begin position="429"/>
        <end position="450"/>
    </location>
</feature>